<dbReference type="GO" id="GO:0003677">
    <property type="term" value="F:DNA binding"/>
    <property type="evidence" value="ECO:0007669"/>
    <property type="project" value="UniProtKB-KW"/>
</dbReference>
<accession>A0A650A8U6</accession>
<dbReference type="InterPro" id="IPR036388">
    <property type="entry name" value="WH-like_DNA-bd_sf"/>
</dbReference>
<dbReference type="PANTHER" id="PTHR39168:SF1">
    <property type="entry name" value="TRANSCRIPTIONAL REGULATORY PROTEIN"/>
    <property type="match status" value="1"/>
</dbReference>
<dbReference type="GO" id="GO:0032791">
    <property type="term" value="F:lead ion binding"/>
    <property type="evidence" value="ECO:0007669"/>
    <property type="project" value="TreeGrafter"/>
</dbReference>
<evidence type="ECO:0000256" key="1">
    <source>
        <dbReference type="ARBA" id="ARBA00023125"/>
    </source>
</evidence>
<organism evidence="3">
    <name type="scientific">Staphylococcus capitis</name>
    <dbReference type="NCBI Taxonomy" id="29388"/>
    <lineage>
        <taxon>Bacteria</taxon>
        <taxon>Bacillati</taxon>
        <taxon>Bacillota</taxon>
        <taxon>Bacilli</taxon>
        <taxon>Bacillales</taxon>
        <taxon>Staphylococcaceae</taxon>
        <taxon>Staphylococcus</taxon>
    </lineage>
</organism>
<dbReference type="GO" id="GO:0097063">
    <property type="term" value="F:cadmium ion sensor activity"/>
    <property type="evidence" value="ECO:0007669"/>
    <property type="project" value="TreeGrafter"/>
</dbReference>
<dbReference type="RefSeq" id="WP_153907223.1">
    <property type="nucleotide sequence ID" value="NZ_MN602039.1"/>
</dbReference>
<sequence>MYENFADNILLIGHKTRLTMLIELSSGKALPAGELAKLAGVKPQTASEHLSKLVEANLISVNTWGRHRYYKIDNDKVVDAINALAVISPPMNSKSLKETTKKEKLSYIRTCYGHIAGKIGVKFTESLLENNYLEEKEECYKLTDKGKIWLKKIGLETEKSIYAKPISKHIDWTERKNHMAGPVALQITGKMIELSWLKKSEINRCLNLTRKGANALKINLNMDITE</sequence>
<reference evidence="3" key="1">
    <citation type="journal article" date="2019" name="J. Bacteriol.">
        <title>Nisin J, a novel natural nisin variant, is produced by Staphylococcus capitis sourced from the human skin microbiota.</title>
        <authorList>
            <person name="O'Sullivan J.N."/>
            <person name="O'Connor P.M."/>
            <person name="Rea M.C."/>
            <person name="O'Sullivan O."/>
            <person name="Walsh C.J."/>
            <person name="Healy B."/>
            <person name="Mathur H."/>
            <person name="Field D."/>
            <person name="Hill C."/>
            <person name="Ross R.P."/>
        </authorList>
    </citation>
    <scope>NUCLEOTIDE SEQUENCE</scope>
    <source>
        <strain evidence="3">APC2923</strain>
        <plasmid evidence="3">pJOS_01</plasmid>
    </source>
</reference>
<gene>
    <name evidence="3" type="ORF">J46</name>
</gene>
<dbReference type="InterPro" id="IPR052543">
    <property type="entry name" value="HTH_Metal-responsive_Reg"/>
</dbReference>
<keyword evidence="3" id="KW-0614">Plasmid</keyword>
<name>A0A650A8U6_STACP</name>
<dbReference type="InterPro" id="IPR001845">
    <property type="entry name" value="HTH_ArsR_DNA-bd_dom"/>
</dbReference>
<dbReference type="InterPro" id="IPR036390">
    <property type="entry name" value="WH_DNA-bd_sf"/>
</dbReference>
<geneLocation type="plasmid" evidence="3">
    <name>pJOS_01</name>
</geneLocation>
<dbReference type="GO" id="GO:0003700">
    <property type="term" value="F:DNA-binding transcription factor activity"/>
    <property type="evidence" value="ECO:0007669"/>
    <property type="project" value="InterPro"/>
</dbReference>
<dbReference type="Gene3D" id="1.10.10.10">
    <property type="entry name" value="Winged helix-like DNA-binding domain superfamily/Winged helix DNA-binding domain"/>
    <property type="match status" value="1"/>
</dbReference>
<keyword evidence="1" id="KW-0238">DNA-binding</keyword>
<dbReference type="GO" id="GO:0010288">
    <property type="term" value="P:response to lead ion"/>
    <property type="evidence" value="ECO:0007669"/>
    <property type="project" value="TreeGrafter"/>
</dbReference>
<dbReference type="Pfam" id="PF12840">
    <property type="entry name" value="HTH_20"/>
    <property type="match status" value="1"/>
</dbReference>
<dbReference type="EMBL" id="MN602039">
    <property type="protein sequence ID" value="QGN18884.1"/>
    <property type="molecule type" value="Genomic_DNA"/>
</dbReference>
<dbReference type="AlphaFoldDB" id="A0A650A8U6"/>
<dbReference type="GO" id="GO:0046686">
    <property type="term" value="P:response to cadmium ion"/>
    <property type="evidence" value="ECO:0007669"/>
    <property type="project" value="TreeGrafter"/>
</dbReference>
<dbReference type="SUPFAM" id="SSF46785">
    <property type="entry name" value="Winged helix' DNA-binding domain"/>
    <property type="match status" value="1"/>
</dbReference>
<dbReference type="SMART" id="SM00418">
    <property type="entry name" value="HTH_ARSR"/>
    <property type="match status" value="1"/>
</dbReference>
<dbReference type="InterPro" id="IPR011991">
    <property type="entry name" value="ArsR-like_HTH"/>
</dbReference>
<proteinExistence type="predicted"/>
<feature type="domain" description="HTH arsR-type" evidence="2">
    <location>
        <begin position="1"/>
        <end position="92"/>
    </location>
</feature>
<dbReference type="PANTHER" id="PTHR39168">
    <property type="entry name" value="TRANSCRIPTIONAL REGULATOR-RELATED"/>
    <property type="match status" value="1"/>
</dbReference>
<protein>
    <submittedName>
        <fullName evidence="3">Winged Helix-turn-helix transcriptional regulator</fullName>
    </submittedName>
</protein>
<dbReference type="PROSITE" id="PS50987">
    <property type="entry name" value="HTH_ARSR_2"/>
    <property type="match status" value="1"/>
</dbReference>
<dbReference type="CDD" id="cd00090">
    <property type="entry name" value="HTH_ARSR"/>
    <property type="match status" value="1"/>
</dbReference>
<evidence type="ECO:0000259" key="2">
    <source>
        <dbReference type="PROSITE" id="PS50987"/>
    </source>
</evidence>
<evidence type="ECO:0000313" key="3">
    <source>
        <dbReference type="EMBL" id="QGN18884.1"/>
    </source>
</evidence>